<sequence length="220" mass="25805">MKKAVSPTLLAPPRPATASTQPPTSVYSPITPESPKSKPQEERPSRRELLDHTSDQMTLLLEGFLDKPHAHLMQGLTQQMRVEARQLEVGKFQPVELLEQRLVQKWRMRSFADNYFLSIRRDLWAEFRKVRKRFGTEVFSEGFLRRVLLREEDFNHEIMPYATALRQFKKVMKAEFGGKIPRRTHAKWYRQFHSLPSFFPLEDVSDLMKNVQATEGETFT</sequence>
<name>A0A1W0WZZ7_HYPEX</name>
<comment type="caution">
    <text evidence="2">The sequence shown here is derived from an EMBL/GenBank/DDBJ whole genome shotgun (WGS) entry which is preliminary data.</text>
</comment>
<gene>
    <name evidence="2" type="ORF">BV898_05142</name>
</gene>
<keyword evidence="3" id="KW-1185">Reference proteome</keyword>
<proteinExistence type="predicted"/>
<evidence type="ECO:0000313" key="2">
    <source>
        <dbReference type="EMBL" id="OQV20796.1"/>
    </source>
</evidence>
<dbReference type="Proteomes" id="UP000192578">
    <property type="component" value="Unassembled WGS sequence"/>
</dbReference>
<dbReference type="EMBL" id="MTYJ01000027">
    <property type="protein sequence ID" value="OQV20796.1"/>
    <property type="molecule type" value="Genomic_DNA"/>
</dbReference>
<feature type="compositionally biased region" description="Basic and acidic residues" evidence="1">
    <location>
        <begin position="35"/>
        <end position="47"/>
    </location>
</feature>
<reference evidence="3" key="1">
    <citation type="submission" date="2017-01" db="EMBL/GenBank/DDBJ databases">
        <title>Comparative genomics of anhydrobiosis in the tardigrade Hypsibius dujardini.</title>
        <authorList>
            <person name="Yoshida Y."/>
            <person name="Koutsovoulos G."/>
            <person name="Laetsch D."/>
            <person name="Stevens L."/>
            <person name="Kumar S."/>
            <person name="Horikawa D."/>
            <person name="Ishino K."/>
            <person name="Komine S."/>
            <person name="Tomita M."/>
            <person name="Blaxter M."/>
            <person name="Arakawa K."/>
        </authorList>
    </citation>
    <scope>NUCLEOTIDE SEQUENCE [LARGE SCALE GENOMIC DNA]</scope>
    <source>
        <strain evidence="3">Z151</strain>
    </source>
</reference>
<evidence type="ECO:0000256" key="1">
    <source>
        <dbReference type="SAM" id="MobiDB-lite"/>
    </source>
</evidence>
<dbReference type="AlphaFoldDB" id="A0A1W0WZZ7"/>
<protein>
    <submittedName>
        <fullName evidence="2">Uncharacterized protein</fullName>
    </submittedName>
</protein>
<feature type="region of interest" description="Disordered" evidence="1">
    <location>
        <begin position="1"/>
        <end position="47"/>
    </location>
</feature>
<organism evidence="2 3">
    <name type="scientific">Hypsibius exemplaris</name>
    <name type="common">Freshwater tardigrade</name>
    <dbReference type="NCBI Taxonomy" id="2072580"/>
    <lineage>
        <taxon>Eukaryota</taxon>
        <taxon>Metazoa</taxon>
        <taxon>Ecdysozoa</taxon>
        <taxon>Tardigrada</taxon>
        <taxon>Eutardigrada</taxon>
        <taxon>Parachela</taxon>
        <taxon>Hypsibioidea</taxon>
        <taxon>Hypsibiidae</taxon>
        <taxon>Hypsibius</taxon>
    </lineage>
</organism>
<evidence type="ECO:0000313" key="3">
    <source>
        <dbReference type="Proteomes" id="UP000192578"/>
    </source>
</evidence>
<accession>A0A1W0WZZ7</accession>